<evidence type="ECO:0000313" key="2">
    <source>
        <dbReference type="Proteomes" id="UP001197236"/>
    </source>
</evidence>
<protein>
    <recommendedName>
        <fullName evidence="3">Galactose mutarotase-like enzyme</fullName>
    </recommendedName>
</protein>
<gene>
    <name evidence="1" type="ORF">KYI95_10500</name>
</gene>
<dbReference type="InterPro" id="IPR011013">
    <property type="entry name" value="Gal_mutarotase_sf_dom"/>
</dbReference>
<dbReference type="InterPro" id="IPR014718">
    <property type="entry name" value="GH-type_carb-bd"/>
</dbReference>
<dbReference type="EMBL" id="JAHVXZ010000004">
    <property type="protein sequence ID" value="MBW1257624.1"/>
    <property type="molecule type" value="Genomic_DNA"/>
</dbReference>
<dbReference type="SUPFAM" id="SSF74650">
    <property type="entry name" value="Galactose mutarotase-like"/>
    <property type="match status" value="1"/>
</dbReference>
<organism evidence="1 2">
    <name type="scientific">Pantoea allii</name>
    <dbReference type="NCBI Taxonomy" id="574096"/>
    <lineage>
        <taxon>Bacteria</taxon>
        <taxon>Pseudomonadati</taxon>
        <taxon>Pseudomonadota</taxon>
        <taxon>Gammaproteobacteria</taxon>
        <taxon>Enterobacterales</taxon>
        <taxon>Erwiniaceae</taxon>
        <taxon>Pantoea</taxon>
    </lineage>
</organism>
<evidence type="ECO:0000313" key="1">
    <source>
        <dbReference type="EMBL" id="MBW1257624.1"/>
    </source>
</evidence>
<proteinExistence type="predicted"/>
<evidence type="ECO:0008006" key="3">
    <source>
        <dbReference type="Google" id="ProtNLM"/>
    </source>
</evidence>
<reference evidence="1 2" key="1">
    <citation type="submission" date="2021-07" db="EMBL/GenBank/DDBJ databases">
        <title>A novel phosphonate cluster across the Pantoea species complex is important for pathogenicity in onion.</title>
        <authorList>
            <person name="Zhao M."/>
            <person name="Stice S."/>
            <person name="Shin G.Y."/>
            <person name="Coutinho T."/>
            <person name="Gitaitis R."/>
            <person name="Kvitko B."/>
            <person name="Dutta B."/>
        </authorList>
    </citation>
    <scope>NUCLEOTIDE SEQUENCE [LARGE SCALE GENOMIC DNA]</scope>
    <source>
        <strain evidence="1 2">BD 382</strain>
    </source>
</reference>
<dbReference type="Gene3D" id="2.70.98.10">
    <property type="match status" value="1"/>
</dbReference>
<comment type="caution">
    <text evidence="1">The sequence shown here is derived from an EMBL/GenBank/DDBJ whole genome shotgun (WGS) entry which is preliminary data.</text>
</comment>
<dbReference type="Proteomes" id="UP001197236">
    <property type="component" value="Unassembled WGS sequence"/>
</dbReference>
<dbReference type="RefSeq" id="WP_156506686.1">
    <property type="nucleotide sequence ID" value="NZ_CP193916.1"/>
</dbReference>
<sequence>MTRGNGSRQPIFYRAHWLDNLDSCAGQPPLMRQLGGEWVGVPFGHGDDGKYFQPEYPHGMPANSLWHWRSLRKSQATMGYSYPESYPLRELERTIVLGDDGQVSFSLRIEAREDCALPVGLHPIFPFGGDWGPLHLLDLDGIPALSYPHPPEAGVSQLMPLQPFSSIKAAPLSNGESWDLTRLPLPAKTEEIVQLLPPVHQVGMEWPRLGLQVTLKWDTEWLPYCLLWFSNGGREYAPWDGRNYCLGIEPVHSAWDSGPGAIQDNPLSEQGFSTALSLKANKAITIQYQLTCTLL</sequence>
<accession>A0ABS6VE81</accession>
<name>A0ABS6VE81_9GAMM</name>
<keyword evidence="2" id="KW-1185">Reference proteome</keyword>